<proteinExistence type="predicted"/>
<dbReference type="Proteomes" id="UP001652461">
    <property type="component" value="Unassembled WGS sequence"/>
</dbReference>
<accession>A0ABT2RUV2</accession>
<dbReference type="Gene3D" id="3.30.70.240">
    <property type="match status" value="1"/>
</dbReference>
<dbReference type="RefSeq" id="WP_158362224.1">
    <property type="nucleotide sequence ID" value="NZ_JAOQKC010000004.1"/>
</dbReference>
<comment type="caution">
    <text evidence="1">The sequence shown here is derived from an EMBL/GenBank/DDBJ whole genome shotgun (WGS) entry which is preliminary data.</text>
</comment>
<dbReference type="InterPro" id="IPR048135">
    <property type="entry name" value="VapD-like"/>
</dbReference>
<evidence type="ECO:0000313" key="2">
    <source>
        <dbReference type="Proteomes" id="UP001652461"/>
    </source>
</evidence>
<dbReference type="NCBIfam" id="NF041506">
    <property type="entry name" value="VapD"/>
    <property type="match status" value="1"/>
</dbReference>
<keyword evidence="2" id="KW-1185">Reference proteome</keyword>
<evidence type="ECO:0008006" key="3">
    <source>
        <dbReference type="Google" id="ProtNLM"/>
    </source>
</evidence>
<name>A0ABT2RUV2_9FIRM</name>
<organism evidence="1 2">
    <name type="scientific">Laedolimicola ammoniilytica</name>
    <dbReference type="NCBI Taxonomy" id="2981771"/>
    <lineage>
        <taxon>Bacteria</taxon>
        <taxon>Bacillati</taxon>
        <taxon>Bacillota</taxon>
        <taxon>Clostridia</taxon>
        <taxon>Lachnospirales</taxon>
        <taxon>Lachnospiraceae</taxon>
        <taxon>Laedolimicola</taxon>
    </lineage>
</organism>
<gene>
    <name evidence="1" type="ORF">OCV63_04130</name>
</gene>
<dbReference type="EMBL" id="JAOQKC010000004">
    <property type="protein sequence ID" value="MCU6696084.1"/>
    <property type="molecule type" value="Genomic_DNA"/>
</dbReference>
<evidence type="ECO:0000313" key="1">
    <source>
        <dbReference type="EMBL" id="MCU6696084.1"/>
    </source>
</evidence>
<reference evidence="1 2" key="1">
    <citation type="journal article" date="2021" name="ISME Commun">
        <title>Automated analysis of genomic sequences facilitates high-throughput and comprehensive description of bacteria.</title>
        <authorList>
            <person name="Hitch T.C.A."/>
        </authorList>
    </citation>
    <scope>NUCLEOTIDE SEQUENCE [LARGE SCALE GENOMIC DNA]</scope>
    <source>
        <strain evidence="1 2">Sanger_04</strain>
    </source>
</reference>
<sequence>MERKYFKALNFDLDTHQLKEHYPGTDYHHAYEDLRKFFGQQGFSHRQGSGYLSNHKMDSSEIYDLMDLINEKMPWMKKCVHIIDVTNVGNQYGLVELLKKGDSLEIEDSGFPIVEH</sequence>
<protein>
    <recommendedName>
        <fullName evidence="3">Virulence-associated protein VapD</fullName>
    </recommendedName>
</protein>